<dbReference type="SUPFAM" id="SSF55347">
    <property type="entry name" value="Glyceraldehyde-3-phosphate dehydrogenase-like, C-terminal domain"/>
    <property type="match status" value="1"/>
</dbReference>
<dbReference type="InterPro" id="IPR000683">
    <property type="entry name" value="Gfo/Idh/MocA-like_OxRdtase_N"/>
</dbReference>
<evidence type="ECO:0000313" key="5">
    <source>
        <dbReference type="EMBL" id="ASV75471.1"/>
    </source>
</evidence>
<dbReference type="SUPFAM" id="SSF51735">
    <property type="entry name" value="NAD(P)-binding Rossmann-fold domains"/>
    <property type="match status" value="1"/>
</dbReference>
<feature type="domain" description="Gfo/Idh/MocA-like oxidoreductase N-terminal" evidence="3">
    <location>
        <begin position="2"/>
        <end position="69"/>
    </location>
</feature>
<gene>
    <name evidence="5" type="ORF">THTE_2869</name>
</gene>
<reference evidence="5 6" key="1">
    <citation type="journal article" name="Front. Microbiol.">
        <title>Sugar Metabolism of the First Thermophilic Planctomycete Thermogutta terrifontis: Comparative Genomic and Transcriptomic Approaches.</title>
        <authorList>
            <person name="Elcheninov A.G."/>
            <person name="Menzel P."/>
            <person name="Gudbergsdottir S.R."/>
            <person name="Slesarev A.I."/>
            <person name="Kadnikov V.V."/>
            <person name="Krogh A."/>
            <person name="Bonch-Osmolovskaya E.A."/>
            <person name="Peng X."/>
            <person name="Kublanov I.V."/>
        </authorList>
    </citation>
    <scope>NUCLEOTIDE SEQUENCE [LARGE SCALE GENOMIC DNA]</scope>
    <source>
        <strain evidence="5 6">R1</strain>
    </source>
</reference>
<organism evidence="5 6">
    <name type="scientific">Thermogutta terrifontis</name>
    <dbReference type="NCBI Taxonomy" id="1331910"/>
    <lineage>
        <taxon>Bacteria</taxon>
        <taxon>Pseudomonadati</taxon>
        <taxon>Planctomycetota</taxon>
        <taxon>Planctomycetia</taxon>
        <taxon>Pirellulales</taxon>
        <taxon>Thermoguttaceae</taxon>
        <taxon>Thermogutta</taxon>
    </lineage>
</organism>
<dbReference type="Gene3D" id="3.30.360.10">
    <property type="entry name" value="Dihydrodipicolinate Reductase, domain 2"/>
    <property type="match status" value="1"/>
</dbReference>
<dbReference type="PANTHER" id="PTHR42840:SF3">
    <property type="entry name" value="BINDING ROSSMANN FOLD OXIDOREDUCTASE, PUTATIVE (AFU_ORTHOLOGUE AFUA_2G10240)-RELATED"/>
    <property type="match status" value="1"/>
</dbReference>
<dbReference type="GO" id="GO:0016491">
    <property type="term" value="F:oxidoreductase activity"/>
    <property type="evidence" value="ECO:0007669"/>
    <property type="project" value="UniProtKB-KW"/>
</dbReference>
<dbReference type="Gene3D" id="3.40.50.720">
    <property type="entry name" value="NAD(P)-binding Rossmann-like Domain"/>
    <property type="match status" value="1"/>
</dbReference>
<evidence type="ECO:0000259" key="4">
    <source>
        <dbReference type="Pfam" id="PF22725"/>
    </source>
</evidence>
<sequence length="363" mass="40686">MKVVGVYSRNQTAAEQFAAARGIRAFPSLESLLDEVEVVHICTPPVTHEPFSIAALKRDKFVICEKPLTGYFGDGSPDFHGDRFPKQVALDAALASVERILEAEAASRGRLLYAENWVYAPSIQKEREILEKTKGQILWIHGEEAHSGSHSEEYAFWKFCGGGVLIGKGCHPLTAALYLKRVEGRTRLGRPIRPKMVSARTHAITRLPTFVDMGHIRCDYYDIDDFSMIHIEFEDGMIATVFASDIVLGGVHNWLEVCANNHRTICNINPNTAMLTYNPREEYFKDIYVVEKIGTKQGWAFTSPDEDWMTGYPQEMEAFYRTIAYGEPLESDSRLAADAISTIYSAYVSAEQGGKAVPVRTFD</sequence>
<name>A0A286RHL6_9BACT</name>
<evidence type="ECO:0000313" key="6">
    <source>
        <dbReference type="Proteomes" id="UP000215086"/>
    </source>
</evidence>
<dbReference type="GO" id="GO:0000166">
    <property type="term" value="F:nucleotide binding"/>
    <property type="evidence" value="ECO:0007669"/>
    <property type="project" value="InterPro"/>
</dbReference>
<proteinExistence type="inferred from homology"/>
<dbReference type="PANTHER" id="PTHR42840">
    <property type="entry name" value="NAD(P)-BINDING ROSSMANN-FOLD SUPERFAMILY PROTEIN-RELATED"/>
    <property type="match status" value="1"/>
</dbReference>
<protein>
    <submittedName>
        <fullName evidence="5">Oxidoreductase domain protein</fullName>
    </submittedName>
</protein>
<feature type="domain" description="GFO/IDH/MocA-like oxidoreductase" evidence="4">
    <location>
        <begin position="132"/>
        <end position="258"/>
    </location>
</feature>
<keyword evidence="6" id="KW-1185">Reference proteome</keyword>
<keyword evidence="2" id="KW-0560">Oxidoreductase</keyword>
<evidence type="ECO:0000256" key="1">
    <source>
        <dbReference type="ARBA" id="ARBA00010928"/>
    </source>
</evidence>
<comment type="similarity">
    <text evidence="1">Belongs to the Gfo/Idh/MocA family.</text>
</comment>
<dbReference type="AlphaFoldDB" id="A0A286RHL6"/>
<dbReference type="InterPro" id="IPR036291">
    <property type="entry name" value="NAD(P)-bd_dom_sf"/>
</dbReference>
<evidence type="ECO:0000256" key="2">
    <source>
        <dbReference type="ARBA" id="ARBA00023002"/>
    </source>
</evidence>
<dbReference type="Pfam" id="PF01408">
    <property type="entry name" value="GFO_IDH_MocA"/>
    <property type="match status" value="1"/>
</dbReference>
<accession>A0A286RHL6</accession>
<evidence type="ECO:0000259" key="3">
    <source>
        <dbReference type="Pfam" id="PF01408"/>
    </source>
</evidence>
<dbReference type="KEGG" id="ttf:THTE_2869"/>
<dbReference type="Proteomes" id="UP000215086">
    <property type="component" value="Chromosome"/>
</dbReference>
<dbReference type="Pfam" id="PF22725">
    <property type="entry name" value="GFO_IDH_MocA_C3"/>
    <property type="match status" value="1"/>
</dbReference>
<dbReference type="InterPro" id="IPR055170">
    <property type="entry name" value="GFO_IDH_MocA-like_dom"/>
</dbReference>
<dbReference type="EMBL" id="CP018477">
    <property type="protein sequence ID" value="ASV75471.1"/>
    <property type="molecule type" value="Genomic_DNA"/>
</dbReference>